<dbReference type="NCBIfam" id="TIGR01136">
    <property type="entry name" value="cysKM"/>
    <property type="match status" value="1"/>
</dbReference>
<reference evidence="14" key="1">
    <citation type="submission" date="2017-02" db="EMBL/GenBank/DDBJ databases">
        <authorList>
            <person name="Varghese N."/>
            <person name="Submissions S."/>
        </authorList>
    </citation>
    <scope>NUCLEOTIDE SEQUENCE [LARGE SCALE GENOMIC DNA]</scope>
    <source>
        <strain evidence="14">R11H</strain>
    </source>
</reference>
<evidence type="ECO:0000259" key="12">
    <source>
        <dbReference type="Pfam" id="PF00291"/>
    </source>
</evidence>
<feature type="modified residue" description="N6-(pyridoxal phosphate)lysine" evidence="10">
    <location>
        <position position="41"/>
    </location>
</feature>
<evidence type="ECO:0000256" key="7">
    <source>
        <dbReference type="ARBA" id="ARBA00022898"/>
    </source>
</evidence>
<comment type="catalytic activity">
    <reaction evidence="9 11">
        <text>O-acetyl-L-serine + hydrogen sulfide = L-cysteine + acetate</text>
        <dbReference type="Rhea" id="RHEA:14829"/>
        <dbReference type="ChEBI" id="CHEBI:29919"/>
        <dbReference type="ChEBI" id="CHEBI:30089"/>
        <dbReference type="ChEBI" id="CHEBI:35235"/>
        <dbReference type="ChEBI" id="CHEBI:58340"/>
        <dbReference type="EC" id="2.5.1.47"/>
    </reaction>
</comment>
<dbReference type="InterPro" id="IPR005859">
    <property type="entry name" value="CysK"/>
</dbReference>
<keyword evidence="6 11" id="KW-0808">Transferase</keyword>
<evidence type="ECO:0000313" key="13">
    <source>
        <dbReference type="EMBL" id="SKB33433.1"/>
    </source>
</evidence>
<keyword evidence="8 11" id="KW-0198">Cysteine biosynthesis</keyword>
<dbReference type="FunFam" id="3.40.50.1100:FF:000006">
    <property type="entry name" value="Cysteine synthase"/>
    <property type="match status" value="1"/>
</dbReference>
<dbReference type="EC" id="2.5.1.47" evidence="4 11"/>
<evidence type="ECO:0000256" key="2">
    <source>
        <dbReference type="ARBA" id="ARBA00004962"/>
    </source>
</evidence>
<dbReference type="InterPro" id="IPR050214">
    <property type="entry name" value="Cys_Synth/Cystath_Beta-Synth"/>
</dbReference>
<evidence type="ECO:0000256" key="6">
    <source>
        <dbReference type="ARBA" id="ARBA00022679"/>
    </source>
</evidence>
<dbReference type="InterPro" id="IPR005856">
    <property type="entry name" value="Cys_synth"/>
</dbReference>
<dbReference type="GO" id="GO:0006535">
    <property type="term" value="P:cysteine biosynthetic process from serine"/>
    <property type="evidence" value="ECO:0007669"/>
    <property type="project" value="UniProtKB-UniRule"/>
</dbReference>
<sequence>MKVHSILETIGNTPHIRMANLFPDAEVWIKSERSNPGGSIKDRIGLAMIEAAEKDGSLKPGGTIVEPTSGNTGIGLAMAAAVKGYKLILVMPESMSIERRRLMLAYGATFDLTPREKGMKGAIERAIELVETTPGAWMPQQFENDANVDIHYRTTGPEILADFKGTPIDVLITGVGTGGHITGCAKFLKEHWPHLKVFAVEPVASPVISGGQPGPHPIQGIGAGFIPRNLHTDLLDGVITVDAAEAKAMALRSAAEEGLLVGISSGATLAAIAQKLRDLPPGTRILGFNYDTGERYLSVPDFLPEI</sequence>
<dbReference type="PROSITE" id="PS00901">
    <property type="entry name" value="CYS_SYNTHASE"/>
    <property type="match status" value="1"/>
</dbReference>
<comment type="pathway">
    <text evidence="2">Amino-acid biosynthesis; L-cysteine biosynthesis; L-cysteine from L-serine: step 2/2.</text>
</comment>
<dbReference type="Proteomes" id="UP000190044">
    <property type="component" value="Unassembled WGS sequence"/>
</dbReference>
<dbReference type="InterPro" id="IPR001216">
    <property type="entry name" value="P-phosphate_BS"/>
</dbReference>
<keyword evidence="5 11" id="KW-0028">Amino-acid biosynthesis</keyword>
<dbReference type="UniPathway" id="UPA00136">
    <property type="reaction ID" value="UER00200"/>
</dbReference>
<accession>A0A1T5AFK2</accession>
<keyword evidence="14" id="KW-1185">Reference proteome</keyword>
<dbReference type="CDD" id="cd01561">
    <property type="entry name" value="CBS_like"/>
    <property type="match status" value="1"/>
</dbReference>
<protein>
    <recommendedName>
        <fullName evidence="4 11">Cysteine synthase</fullName>
        <ecNumber evidence="4 11">2.5.1.47</ecNumber>
    </recommendedName>
</protein>
<dbReference type="InterPro" id="IPR001926">
    <property type="entry name" value="TrpB-like_PALP"/>
</dbReference>
<comment type="similarity">
    <text evidence="3 11">Belongs to the cysteine synthase/cystathionine beta-synthase family.</text>
</comment>
<proteinExistence type="inferred from homology"/>
<dbReference type="GO" id="GO:0004124">
    <property type="term" value="F:cysteine synthase activity"/>
    <property type="evidence" value="ECO:0007669"/>
    <property type="project" value="UniProtKB-UniRule"/>
</dbReference>
<evidence type="ECO:0000256" key="4">
    <source>
        <dbReference type="ARBA" id="ARBA00012681"/>
    </source>
</evidence>
<dbReference type="RefSeq" id="WP_079637337.1">
    <property type="nucleotide sequence ID" value="NZ_FUYP01000003.1"/>
</dbReference>
<evidence type="ECO:0000256" key="8">
    <source>
        <dbReference type="ARBA" id="ARBA00023192"/>
    </source>
</evidence>
<evidence type="ECO:0000256" key="10">
    <source>
        <dbReference type="PIRSR" id="PIRSR605856-51"/>
    </source>
</evidence>
<feature type="domain" description="Tryptophan synthase beta chain-like PALP" evidence="12">
    <location>
        <begin position="7"/>
        <end position="286"/>
    </location>
</feature>
<dbReference type="NCBIfam" id="TIGR01139">
    <property type="entry name" value="cysK"/>
    <property type="match status" value="1"/>
</dbReference>
<evidence type="ECO:0000256" key="3">
    <source>
        <dbReference type="ARBA" id="ARBA00007103"/>
    </source>
</evidence>
<evidence type="ECO:0000256" key="11">
    <source>
        <dbReference type="RuleBase" id="RU003985"/>
    </source>
</evidence>
<name>A0A1T5AFK2_9SPHN</name>
<evidence type="ECO:0000256" key="5">
    <source>
        <dbReference type="ARBA" id="ARBA00022605"/>
    </source>
</evidence>
<organism evidence="13 14">
    <name type="scientific">Sphingopyxis flava</name>
    <dbReference type="NCBI Taxonomy" id="1507287"/>
    <lineage>
        <taxon>Bacteria</taxon>
        <taxon>Pseudomonadati</taxon>
        <taxon>Pseudomonadota</taxon>
        <taxon>Alphaproteobacteria</taxon>
        <taxon>Sphingomonadales</taxon>
        <taxon>Sphingomonadaceae</taxon>
        <taxon>Sphingopyxis</taxon>
    </lineage>
</organism>
<dbReference type="Gene3D" id="3.40.50.1100">
    <property type="match status" value="2"/>
</dbReference>
<dbReference type="Pfam" id="PF00291">
    <property type="entry name" value="PALP"/>
    <property type="match status" value="1"/>
</dbReference>
<comment type="cofactor">
    <cofactor evidence="1 10 11">
        <name>pyridoxal 5'-phosphate</name>
        <dbReference type="ChEBI" id="CHEBI:597326"/>
    </cofactor>
</comment>
<dbReference type="PANTHER" id="PTHR10314">
    <property type="entry name" value="CYSTATHIONINE BETA-SYNTHASE"/>
    <property type="match status" value="1"/>
</dbReference>
<evidence type="ECO:0000313" key="14">
    <source>
        <dbReference type="Proteomes" id="UP000190044"/>
    </source>
</evidence>
<gene>
    <name evidence="13" type="ORF">SAMN06295937_1003159</name>
</gene>
<evidence type="ECO:0000256" key="9">
    <source>
        <dbReference type="ARBA" id="ARBA00047931"/>
    </source>
</evidence>
<dbReference type="InterPro" id="IPR036052">
    <property type="entry name" value="TrpB-like_PALP_sf"/>
</dbReference>
<dbReference type="AlphaFoldDB" id="A0A1T5AFK2"/>
<dbReference type="SUPFAM" id="SSF53686">
    <property type="entry name" value="Tryptophan synthase beta subunit-like PLP-dependent enzymes"/>
    <property type="match status" value="1"/>
</dbReference>
<keyword evidence="7 10" id="KW-0663">Pyridoxal phosphate</keyword>
<evidence type="ECO:0000256" key="1">
    <source>
        <dbReference type="ARBA" id="ARBA00001933"/>
    </source>
</evidence>
<dbReference type="EMBL" id="FUYP01000003">
    <property type="protein sequence ID" value="SKB33433.1"/>
    <property type="molecule type" value="Genomic_DNA"/>
</dbReference>
<dbReference type="OrthoDB" id="9805733at2"/>